<evidence type="ECO:0000256" key="15">
    <source>
        <dbReference type="NCBIfam" id="TIGR00593"/>
    </source>
</evidence>
<dbReference type="EC" id="2.7.7.7" evidence="2 15"/>
<dbReference type="Gene3D" id="3.30.70.370">
    <property type="match status" value="1"/>
</dbReference>
<feature type="domain" description="3'-5' exonuclease" evidence="17">
    <location>
        <begin position="297"/>
        <end position="478"/>
    </location>
</feature>
<keyword evidence="12 16" id="KW-0238">DNA-binding</keyword>
<keyword evidence="13 16" id="KW-0234">DNA repair</keyword>
<dbReference type="Pfam" id="PF01367">
    <property type="entry name" value="5_3_exonuc"/>
    <property type="match status" value="1"/>
</dbReference>
<dbReference type="Pfam" id="PF00476">
    <property type="entry name" value="DNA_pol_A"/>
    <property type="match status" value="1"/>
</dbReference>
<dbReference type="SUPFAM" id="SSF56672">
    <property type="entry name" value="DNA/RNA polymerases"/>
    <property type="match status" value="1"/>
</dbReference>
<dbReference type="InterPro" id="IPR020046">
    <property type="entry name" value="5-3_exonucl_a-hlix_arch_N"/>
</dbReference>
<dbReference type="InterPro" id="IPR029060">
    <property type="entry name" value="PIN-like_dom_sf"/>
</dbReference>
<dbReference type="InterPro" id="IPR002298">
    <property type="entry name" value="DNA_polymerase_A"/>
</dbReference>
<proteinExistence type="inferred from homology"/>
<keyword evidence="8 16" id="KW-0227">DNA damage</keyword>
<dbReference type="InterPro" id="IPR020045">
    <property type="entry name" value="DNA_polI_H3TH"/>
</dbReference>
<dbReference type="Gene3D" id="1.20.1060.10">
    <property type="entry name" value="Taq DNA Polymerase, Chain T, domain 4"/>
    <property type="match status" value="1"/>
</dbReference>
<dbReference type="Pfam" id="PF01612">
    <property type="entry name" value="DNA_pol_A_exo1"/>
    <property type="match status" value="1"/>
</dbReference>
<evidence type="ECO:0000256" key="10">
    <source>
        <dbReference type="ARBA" id="ARBA00022839"/>
    </source>
</evidence>
<reference evidence="21 22" key="1">
    <citation type="submission" date="2018-05" db="EMBL/GenBank/DDBJ databases">
        <title>Novel Campyloabacter and Helicobacter Species and Strains.</title>
        <authorList>
            <person name="Mannion A.J."/>
            <person name="Shen Z."/>
            <person name="Fox J.G."/>
        </authorList>
    </citation>
    <scope>NUCLEOTIDE SEQUENCE [LARGE SCALE GENOMIC DNA]</scope>
    <source>
        <strain evidence="22">MIT10-5678</strain>
    </source>
</reference>
<dbReference type="CDD" id="cd08637">
    <property type="entry name" value="DNA_pol_A_pol_I_C"/>
    <property type="match status" value="1"/>
</dbReference>
<name>A0ABY2TMC8_9BACT</name>
<dbReference type="PANTHER" id="PTHR10133">
    <property type="entry name" value="DNA POLYMERASE I"/>
    <property type="match status" value="1"/>
</dbReference>
<dbReference type="SMART" id="SM00475">
    <property type="entry name" value="53EXOc"/>
    <property type="match status" value="1"/>
</dbReference>
<dbReference type="InterPro" id="IPR036279">
    <property type="entry name" value="5-3_exonuclease_C_sf"/>
</dbReference>
<dbReference type="InterPro" id="IPR019760">
    <property type="entry name" value="DNA-dir_DNA_pol_A_CS"/>
</dbReference>
<dbReference type="SUPFAM" id="SSF53098">
    <property type="entry name" value="Ribonuclease H-like"/>
    <property type="match status" value="1"/>
</dbReference>
<keyword evidence="5 16" id="KW-0548">Nucleotidyltransferase</keyword>
<dbReference type="CDD" id="cd09898">
    <property type="entry name" value="H3TH_53EXO"/>
    <property type="match status" value="1"/>
</dbReference>
<evidence type="ECO:0000256" key="11">
    <source>
        <dbReference type="ARBA" id="ARBA00022932"/>
    </source>
</evidence>
<protein>
    <recommendedName>
        <fullName evidence="3 15">DNA polymerase I</fullName>
        <ecNumber evidence="2 15">2.7.7.7</ecNumber>
    </recommendedName>
</protein>
<feature type="domain" description="DNA-directed DNA polymerase family A palm" evidence="20">
    <location>
        <begin position="645"/>
        <end position="843"/>
    </location>
</feature>
<dbReference type="Proteomes" id="UP000309584">
    <property type="component" value="Unassembled WGS sequence"/>
</dbReference>
<dbReference type="EMBL" id="NXLY01000002">
    <property type="protein sequence ID" value="TKX34595.1"/>
    <property type="molecule type" value="Genomic_DNA"/>
</dbReference>
<dbReference type="CDD" id="cd09859">
    <property type="entry name" value="PIN_53EXO"/>
    <property type="match status" value="1"/>
</dbReference>
<dbReference type="Gene3D" id="3.40.50.1010">
    <property type="entry name" value="5'-nuclease"/>
    <property type="match status" value="1"/>
</dbReference>
<evidence type="ECO:0000256" key="2">
    <source>
        <dbReference type="ARBA" id="ARBA00012417"/>
    </source>
</evidence>
<dbReference type="SMART" id="SM00474">
    <property type="entry name" value="35EXOc"/>
    <property type="match status" value="1"/>
</dbReference>
<evidence type="ECO:0000256" key="8">
    <source>
        <dbReference type="ARBA" id="ARBA00022763"/>
    </source>
</evidence>
<gene>
    <name evidence="16" type="primary">polA</name>
    <name evidence="21" type="ORF">CQA75_01400</name>
</gene>
<dbReference type="InterPro" id="IPR001098">
    <property type="entry name" value="DNA-dir_DNA_pol_A_palm_dom"/>
</dbReference>
<dbReference type="SMART" id="SM00279">
    <property type="entry name" value="HhH2"/>
    <property type="match status" value="1"/>
</dbReference>
<dbReference type="InterPro" id="IPR012337">
    <property type="entry name" value="RNaseH-like_sf"/>
</dbReference>
<dbReference type="SMART" id="SM00479">
    <property type="entry name" value="EXOIII"/>
    <property type="match status" value="1"/>
</dbReference>
<evidence type="ECO:0000259" key="20">
    <source>
        <dbReference type="SMART" id="SM00482"/>
    </source>
</evidence>
<comment type="similarity">
    <text evidence="1 16">Belongs to the DNA polymerase type-A family.</text>
</comment>
<evidence type="ECO:0000259" key="17">
    <source>
        <dbReference type="SMART" id="SM00474"/>
    </source>
</evidence>
<keyword evidence="7" id="KW-0540">Nuclease</keyword>
<evidence type="ECO:0000256" key="4">
    <source>
        <dbReference type="ARBA" id="ARBA00022679"/>
    </source>
</evidence>
<dbReference type="Pfam" id="PF02739">
    <property type="entry name" value="5_3_exonuc_N"/>
    <property type="match status" value="1"/>
</dbReference>
<evidence type="ECO:0000256" key="14">
    <source>
        <dbReference type="ARBA" id="ARBA00049244"/>
    </source>
</evidence>
<organism evidence="21 22">
    <name type="scientific">Campylobacter taeniopygiae</name>
    <dbReference type="NCBI Taxonomy" id="2510188"/>
    <lineage>
        <taxon>Bacteria</taxon>
        <taxon>Pseudomonadati</taxon>
        <taxon>Campylobacterota</taxon>
        <taxon>Epsilonproteobacteria</taxon>
        <taxon>Campylobacterales</taxon>
        <taxon>Campylobacteraceae</taxon>
        <taxon>Campylobacter</taxon>
    </lineage>
</organism>
<dbReference type="InterPro" id="IPR036397">
    <property type="entry name" value="RNaseH_sf"/>
</dbReference>
<dbReference type="Gene3D" id="1.10.150.20">
    <property type="entry name" value="5' to 3' exonuclease, C-terminal subdomain"/>
    <property type="match status" value="2"/>
</dbReference>
<dbReference type="InterPro" id="IPR018320">
    <property type="entry name" value="DNA_polymerase_1"/>
</dbReference>
<evidence type="ECO:0000256" key="5">
    <source>
        <dbReference type="ARBA" id="ARBA00022695"/>
    </source>
</evidence>
<evidence type="ECO:0000259" key="19">
    <source>
        <dbReference type="SMART" id="SM00479"/>
    </source>
</evidence>
<evidence type="ECO:0000256" key="7">
    <source>
        <dbReference type="ARBA" id="ARBA00022722"/>
    </source>
</evidence>
<accession>A0ABY2TMC8</accession>
<keyword evidence="22" id="KW-1185">Reference proteome</keyword>
<dbReference type="NCBIfam" id="NF004397">
    <property type="entry name" value="PRK05755.1"/>
    <property type="match status" value="1"/>
</dbReference>
<dbReference type="PRINTS" id="PR00868">
    <property type="entry name" value="DNAPOLI"/>
</dbReference>
<evidence type="ECO:0000256" key="13">
    <source>
        <dbReference type="ARBA" id="ARBA00023204"/>
    </source>
</evidence>
<comment type="catalytic activity">
    <reaction evidence="14 16">
        <text>DNA(n) + a 2'-deoxyribonucleoside 5'-triphosphate = DNA(n+1) + diphosphate</text>
        <dbReference type="Rhea" id="RHEA:22508"/>
        <dbReference type="Rhea" id="RHEA-COMP:17339"/>
        <dbReference type="Rhea" id="RHEA-COMP:17340"/>
        <dbReference type="ChEBI" id="CHEBI:33019"/>
        <dbReference type="ChEBI" id="CHEBI:61560"/>
        <dbReference type="ChEBI" id="CHEBI:173112"/>
        <dbReference type="EC" id="2.7.7.7"/>
    </reaction>
</comment>
<dbReference type="PANTHER" id="PTHR10133:SF27">
    <property type="entry name" value="DNA POLYMERASE NU"/>
    <property type="match status" value="1"/>
</dbReference>
<dbReference type="SUPFAM" id="SSF47807">
    <property type="entry name" value="5' to 3' exonuclease, C-terminal subdomain"/>
    <property type="match status" value="1"/>
</dbReference>
<evidence type="ECO:0000256" key="9">
    <source>
        <dbReference type="ARBA" id="ARBA00022801"/>
    </source>
</evidence>
<keyword evidence="11 16" id="KW-0239">DNA-directed DNA polymerase</keyword>
<dbReference type="InterPro" id="IPR008918">
    <property type="entry name" value="HhH2"/>
</dbReference>
<dbReference type="RefSeq" id="WP_137623276.1">
    <property type="nucleotide sequence ID" value="NZ_NXLY01000002.1"/>
</dbReference>
<evidence type="ECO:0000259" key="18">
    <source>
        <dbReference type="SMART" id="SM00475"/>
    </source>
</evidence>
<evidence type="ECO:0000256" key="6">
    <source>
        <dbReference type="ARBA" id="ARBA00022705"/>
    </source>
</evidence>
<dbReference type="InterPro" id="IPR013520">
    <property type="entry name" value="Ribonucl_H"/>
</dbReference>
<dbReference type="SMART" id="SM00482">
    <property type="entry name" value="POLAc"/>
    <property type="match status" value="1"/>
</dbReference>
<dbReference type="SUPFAM" id="SSF88723">
    <property type="entry name" value="PIN domain-like"/>
    <property type="match status" value="1"/>
</dbReference>
<evidence type="ECO:0000313" key="22">
    <source>
        <dbReference type="Proteomes" id="UP000309584"/>
    </source>
</evidence>
<sequence>MKTLTIIDTFGFFFRLFYALKGFKNSQGQASGMISGFANFIYSLKNEYQSDYIIFALDSKGKTFRSDIDPNYKQNRTPPPPELLEQIPICIDMIEKMGFMNISCEGYEADDIIASVVKTFKNEDVFIRIITQDKDLYQLIKNEKTSIYSPISKNEYNEEACLEKYGVKPCQIRDFLALCGDTSDNIPGVKGIGAKGAKKLLDEFENIENIYENLTLIRNERTRSLLLEGKENAFLSKKLTSLYEDLKFENLLEKAVFPKDEPLLNVLEILKHYELNSLLKKLHNNSESYDKKLDFKANLILDEDKLFEILNSLDQESIVAFDTETTGLDTKEAKIVGFSFCISENEAFYVPLTHSYLGVKEQISLSSAKKAIELIFRHFIIGHNLKYDFQIIQNNFALNPPKNYADTMILAWLFNPSLKVNMDDLALRLFNHETLHFENLVKKGENFANVELEKACQYAAEDAYITLKFYLYFLKNLDPNLLEIAKNHEFNFIKIIMMMEENGIKLDTQALESLMKKFEGEIKNLSEEIYTLCQDKFNLNSPKQVGDILFEKLKLPSGKKTKTGYSTDEKVLNEIIDQHPVVAKILDYRELAKLYSTYCEPLIKLALKDKNSRIYSSFLQTGTATGRLSSKDPNLQNIPAHGQYAKDYKSCFISQDGFSFISLDYSQIELRMLAHFSEDEKLLNAFENNEDIHAKTALMIFGENNYQTRSVAKSINFGLIYGMGYKTLSKNLKIETNLAKSYIEKYFENFTSIKNYFEKVKKEAKQNGFISTLLGRKRYFDFENAKPMQLAMYERESINSILQGSAADIIKLAMIEISKDLDENKKLILQIHDELIFEVRDDLCVNFVKKASDIMENIVKLKVKLQTSSSIAKKWGDLSK</sequence>
<dbReference type="InterPro" id="IPR002562">
    <property type="entry name" value="3'-5'_exonuclease_dom"/>
</dbReference>
<dbReference type="CDD" id="cd06139">
    <property type="entry name" value="DNA_polA_I_Ecoli_like_exo"/>
    <property type="match status" value="1"/>
</dbReference>
<keyword evidence="6 16" id="KW-0235">DNA replication</keyword>
<keyword evidence="10 16" id="KW-0269">Exonuclease</keyword>
<feature type="domain" description="Exonuclease" evidence="19">
    <location>
        <begin position="317"/>
        <end position="479"/>
    </location>
</feature>
<keyword evidence="4 16" id="KW-0808">Transferase</keyword>
<dbReference type="InterPro" id="IPR043502">
    <property type="entry name" value="DNA/RNA_pol_sf"/>
</dbReference>
<feature type="domain" description="5'-3' exonuclease" evidence="18">
    <location>
        <begin position="1"/>
        <end position="258"/>
    </location>
</feature>
<keyword evidence="9 16" id="KW-0378">Hydrolase</keyword>
<comment type="caution">
    <text evidence="21">The sequence shown here is derived from an EMBL/GenBank/DDBJ whole genome shotgun (WGS) entry which is preliminary data.</text>
</comment>
<comment type="function">
    <text evidence="16">In addition to polymerase activity, this DNA polymerase exhibits 3'-5' and 5'-3' exonuclease activity.</text>
</comment>
<dbReference type="Gene3D" id="3.30.420.10">
    <property type="entry name" value="Ribonuclease H-like superfamily/Ribonuclease H"/>
    <property type="match status" value="1"/>
</dbReference>
<evidence type="ECO:0000256" key="1">
    <source>
        <dbReference type="ARBA" id="ARBA00007705"/>
    </source>
</evidence>
<evidence type="ECO:0000256" key="3">
    <source>
        <dbReference type="ARBA" id="ARBA00020311"/>
    </source>
</evidence>
<evidence type="ECO:0000256" key="16">
    <source>
        <dbReference type="RuleBase" id="RU004460"/>
    </source>
</evidence>
<dbReference type="InterPro" id="IPR002421">
    <property type="entry name" value="5-3_exonuclease"/>
</dbReference>
<dbReference type="NCBIfam" id="TIGR00593">
    <property type="entry name" value="pola"/>
    <property type="match status" value="1"/>
</dbReference>
<evidence type="ECO:0000256" key="12">
    <source>
        <dbReference type="ARBA" id="ARBA00023125"/>
    </source>
</evidence>
<dbReference type="PROSITE" id="PS00447">
    <property type="entry name" value="DNA_POLYMERASE_A"/>
    <property type="match status" value="1"/>
</dbReference>
<evidence type="ECO:0000313" key="21">
    <source>
        <dbReference type="EMBL" id="TKX34595.1"/>
    </source>
</evidence>